<dbReference type="GO" id="GO:0004784">
    <property type="term" value="F:superoxide dismutase activity"/>
    <property type="evidence" value="ECO:0007669"/>
    <property type="project" value="UniProtKB-EC"/>
</dbReference>
<comment type="cofactor">
    <cofactor evidence="2">
        <name>Cu cation</name>
        <dbReference type="ChEBI" id="CHEBI:23378"/>
    </cofactor>
    <text evidence="2">Binds 1 copper ion per subunit.</text>
</comment>
<evidence type="ECO:0000256" key="1">
    <source>
        <dbReference type="ARBA" id="ARBA00010457"/>
    </source>
</evidence>
<comment type="cofactor">
    <cofactor evidence="2">
        <name>Zn(2+)</name>
        <dbReference type="ChEBI" id="CHEBI:29105"/>
    </cofactor>
    <text evidence="2">Binds 1 zinc ion per subunit.</text>
</comment>
<keyword evidence="6" id="KW-1185">Reference proteome</keyword>
<keyword evidence="2" id="KW-0560">Oxidoreductase</keyword>
<comment type="similarity">
    <text evidence="1 2">Belongs to the Cu-Zn superoxide dismutase family.</text>
</comment>
<evidence type="ECO:0000313" key="5">
    <source>
        <dbReference type="EMBL" id="BBF22722.1"/>
    </source>
</evidence>
<dbReference type="GO" id="GO:0005507">
    <property type="term" value="F:copper ion binding"/>
    <property type="evidence" value="ECO:0007669"/>
    <property type="project" value="InterPro"/>
</dbReference>
<dbReference type="InterPro" id="IPR018152">
    <property type="entry name" value="SOD_Cu/Zn_BS"/>
</dbReference>
<sequence length="190" mass="19386">MTMSLAKAVAASLAACTLAAGAAVAADTDASKLYDPMAEAQKIVIPVNVLDAAGDKPAGQIVAVQTAYGVVFYPALTGLAAGVHGFHIHEVPDCGSTEKGLGMKAGGHWDPAKTGVHSFPWDDKGHKGDLPALYVAQDGTATQPVLAPKLKTLDELRNHSIMIHAGGDNHHDHPAALGGGGARMACGVIR</sequence>
<dbReference type="CDD" id="cd00305">
    <property type="entry name" value="Cu-Zn_Superoxide_Dismutase"/>
    <property type="match status" value="1"/>
</dbReference>
<accession>A0A2Z6I8S4</accession>
<keyword evidence="3" id="KW-0732">Signal</keyword>
<evidence type="ECO:0000313" key="6">
    <source>
        <dbReference type="Proteomes" id="UP000271003"/>
    </source>
</evidence>
<evidence type="ECO:0000256" key="3">
    <source>
        <dbReference type="SAM" id="SignalP"/>
    </source>
</evidence>
<dbReference type="InterPro" id="IPR001424">
    <property type="entry name" value="SOD_Cu_Zn_dom"/>
</dbReference>
<dbReference type="PROSITE" id="PS00332">
    <property type="entry name" value="SOD_CU_ZN_2"/>
    <property type="match status" value="1"/>
</dbReference>
<comment type="function">
    <text evidence="2">Destroys radicals which are normally produced within the cells and which are toxic to biological systems.</text>
</comment>
<evidence type="ECO:0000256" key="2">
    <source>
        <dbReference type="RuleBase" id="RU000393"/>
    </source>
</evidence>
<dbReference type="EMBL" id="AP018786">
    <property type="protein sequence ID" value="BBF22722.1"/>
    <property type="molecule type" value="Genomic_DNA"/>
</dbReference>
<name>A0A2Z6I8S4_9BURK</name>
<dbReference type="PANTHER" id="PTHR10003">
    <property type="entry name" value="SUPEROXIDE DISMUTASE CU-ZN -RELATED"/>
    <property type="match status" value="1"/>
</dbReference>
<keyword evidence="2" id="KW-0186">Copper</keyword>
<keyword evidence="2" id="KW-0862">Zinc</keyword>
<evidence type="ECO:0000259" key="4">
    <source>
        <dbReference type="Pfam" id="PF00080"/>
    </source>
</evidence>
<dbReference type="AlphaFoldDB" id="A0A2Z6I8S4"/>
<dbReference type="KEGG" id="sutt:SUTMEG_06130"/>
<dbReference type="InterPro" id="IPR024134">
    <property type="entry name" value="SOD_Cu/Zn_/chaperone"/>
</dbReference>
<protein>
    <recommendedName>
        <fullName evidence="2">Superoxide dismutase [Cu-Zn]</fullName>
        <ecNumber evidence="2">1.15.1.1</ecNumber>
    </recommendedName>
</protein>
<dbReference type="PROSITE" id="PS00087">
    <property type="entry name" value="SOD_CU_ZN_1"/>
    <property type="match status" value="1"/>
</dbReference>
<dbReference type="Pfam" id="PF00080">
    <property type="entry name" value="Sod_Cu"/>
    <property type="match status" value="1"/>
</dbReference>
<dbReference type="RefSeq" id="WP_408646491.1">
    <property type="nucleotide sequence ID" value="NZ_AP018786.1"/>
</dbReference>
<comment type="catalytic activity">
    <reaction evidence="2">
        <text>2 superoxide + 2 H(+) = H2O2 + O2</text>
        <dbReference type="Rhea" id="RHEA:20696"/>
        <dbReference type="ChEBI" id="CHEBI:15378"/>
        <dbReference type="ChEBI" id="CHEBI:15379"/>
        <dbReference type="ChEBI" id="CHEBI:16240"/>
        <dbReference type="ChEBI" id="CHEBI:18421"/>
        <dbReference type="EC" id="1.15.1.1"/>
    </reaction>
</comment>
<dbReference type="SUPFAM" id="SSF49329">
    <property type="entry name" value="Cu,Zn superoxide dismutase-like"/>
    <property type="match status" value="1"/>
</dbReference>
<proteinExistence type="inferred from homology"/>
<organism evidence="5 6">
    <name type="scientific">Sutterella megalosphaeroides</name>
    <dbReference type="NCBI Taxonomy" id="2494234"/>
    <lineage>
        <taxon>Bacteria</taxon>
        <taxon>Pseudomonadati</taxon>
        <taxon>Pseudomonadota</taxon>
        <taxon>Betaproteobacteria</taxon>
        <taxon>Burkholderiales</taxon>
        <taxon>Sutterellaceae</taxon>
        <taxon>Sutterella</taxon>
    </lineage>
</organism>
<dbReference type="Proteomes" id="UP000271003">
    <property type="component" value="Chromosome"/>
</dbReference>
<gene>
    <name evidence="5" type="primary">sodC</name>
    <name evidence="5" type="ORF">SUTMEG_06130</name>
</gene>
<feature type="chain" id="PRO_5016333701" description="Superoxide dismutase [Cu-Zn]" evidence="3">
    <location>
        <begin position="26"/>
        <end position="190"/>
    </location>
</feature>
<dbReference type="InterPro" id="IPR036423">
    <property type="entry name" value="SOD-like_Cu/Zn_dom_sf"/>
</dbReference>
<dbReference type="Gene3D" id="2.60.40.200">
    <property type="entry name" value="Superoxide dismutase, copper/zinc binding domain"/>
    <property type="match status" value="1"/>
</dbReference>
<feature type="domain" description="Superoxide dismutase copper/zinc binding" evidence="4">
    <location>
        <begin position="59"/>
        <end position="189"/>
    </location>
</feature>
<feature type="signal peptide" evidence="3">
    <location>
        <begin position="1"/>
        <end position="25"/>
    </location>
</feature>
<reference evidence="5 6" key="1">
    <citation type="journal article" date="2018" name="Int. J. Syst. Evol. Microbiol.">
        <title>Mesosutterella multiformis gen. nov., sp. nov., a member of the family Sutterellaceae and Sutterella megalosphaeroides sp. nov., isolated from human faeces.</title>
        <authorList>
            <person name="Sakamoto M."/>
            <person name="Ikeyama N."/>
            <person name="Kunihiro T."/>
            <person name="Iino T."/>
            <person name="Yuki M."/>
            <person name="Ohkuma M."/>
        </authorList>
    </citation>
    <scope>NUCLEOTIDE SEQUENCE [LARGE SCALE GENOMIC DNA]</scope>
    <source>
        <strain evidence="5 6">6FBBBH3</strain>
    </source>
</reference>
<dbReference type="EC" id="1.15.1.1" evidence="2"/>
<keyword evidence="2" id="KW-0479">Metal-binding</keyword>